<accession>A0A6N7XC55</accession>
<evidence type="ECO:0000256" key="3">
    <source>
        <dbReference type="ARBA" id="ARBA00022989"/>
    </source>
</evidence>
<feature type="domain" description="ABC-2 type transporter transmembrane" evidence="6">
    <location>
        <begin position="16"/>
        <end position="378"/>
    </location>
</feature>
<dbReference type="InterPro" id="IPR013525">
    <property type="entry name" value="ABC2_TM"/>
</dbReference>
<evidence type="ECO:0000256" key="4">
    <source>
        <dbReference type="ARBA" id="ARBA00023136"/>
    </source>
</evidence>
<dbReference type="RefSeq" id="WP_154435546.1">
    <property type="nucleotide sequence ID" value="NZ_VUNC01000005.1"/>
</dbReference>
<name>A0A6N7XC55_9ACTN</name>
<protein>
    <submittedName>
        <fullName evidence="7">ABC transporter permease</fullName>
    </submittedName>
</protein>
<evidence type="ECO:0000313" key="7">
    <source>
        <dbReference type="EMBL" id="MST72927.1"/>
    </source>
</evidence>
<keyword evidence="8" id="KW-1185">Reference proteome</keyword>
<reference evidence="7 8" key="1">
    <citation type="submission" date="2019-08" db="EMBL/GenBank/DDBJ databases">
        <title>In-depth cultivation of the pig gut microbiome towards novel bacterial diversity and tailored functional studies.</title>
        <authorList>
            <person name="Wylensek D."/>
            <person name="Hitch T.C.A."/>
            <person name="Clavel T."/>
        </authorList>
    </citation>
    <scope>NUCLEOTIDE SEQUENCE [LARGE SCALE GENOMIC DNA]</scope>
    <source>
        <strain evidence="7 8">CA-Schmier-601-WT-1</strain>
    </source>
</reference>
<feature type="transmembrane region" description="Helical" evidence="5">
    <location>
        <begin position="20"/>
        <end position="40"/>
    </location>
</feature>
<dbReference type="Pfam" id="PF12698">
    <property type="entry name" value="ABC2_membrane_3"/>
    <property type="match status" value="1"/>
</dbReference>
<feature type="transmembrane region" description="Helical" evidence="5">
    <location>
        <begin position="236"/>
        <end position="261"/>
    </location>
</feature>
<evidence type="ECO:0000256" key="2">
    <source>
        <dbReference type="ARBA" id="ARBA00022692"/>
    </source>
</evidence>
<dbReference type="Proteomes" id="UP000469325">
    <property type="component" value="Unassembled WGS sequence"/>
</dbReference>
<dbReference type="AlphaFoldDB" id="A0A6N7XC55"/>
<dbReference type="GO" id="GO:0140359">
    <property type="term" value="F:ABC-type transporter activity"/>
    <property type="evidence" value="ECO:0007669"/>
    <property type="project" value="InterPro"/>
</dbReference>
<comment type="subcellular location">
    <subcellularLocation>
        <location evidence="1">Membrane</location>
        <topology evidence="1">Multi-pass membrane protein</topology>
    </subcellularLocation>
</comment>
<keyword evidence="3 5" id="KW-1133">Transmembrane helix</keyword>
<dbReference type="GO" id="GO:0016020">
    <property type="term" value="C:membrane"/>
    <property type="evidence" value="ECO:0007669"/>
    <property type="project" value="UniProtKB-SubCell"/>
</dbReference>
<evidence type="ECO:0000256" key="1">
    <source>
        <dbReference type="ARBA" id="ARBA00004141"/>
    </source>
</evidence>
<evidence type="ECO:0000259" key="6">
    <source>
        <dbReference type="Pfam" id="PF12698"/>
    </source>
</evidence>
<gene>
    <name evidence="7" type="ORF">FYJ68_07380</name>
</gene>
<proteinExistence type="predicted"/>
<feature type="transmembrane region" description="Helical" evidence="5">
    <location>
        <begin position="273"/>
        <end position="292"/>
    </location>
</feature>
<sequence length="389" mass="40553">MLASLRSSVLSLVRDKALLVWALAFPTIMTLIFIGMFSGIGDAYSAVGSTLGVVRDANYDAAVGLDETIQAISDPESSDHVCDVTYYDDAADARAAASMGDVDAYLTVSGDGTPQLHVTQASVAEGGSLPTSVLSEVLDTHLHTRSAVERVAATRPELLANGRAIKAFTSGAVKTVRLSATKNPPSPDARYYYALLAMAAGMGATAGMESARRLLPTAGPLGARQTLAAVPRWRMLVGALLGAWLCEFACLLVAALFMWGAAGVPFGDNAPGVVGAIAASSFMACAAGALCGTVPRMEAGMISGITCLLSLFTGLYGTASQQLADSIEAAMPVLAHANPLWQTTNCFYALLYYDTPDAFLASCAALLTMAVAFLVLASLRMRRTSYDHL</sequence>
<feature type="transmembrane region" description="Helical" evidence="5">
    <location>
        <begin position="358"/>
        <end position="379"/>
    </location>
</feature>
<keyword evidence="2 5" id="KW-0812">Transmembrane</keyword>
<comment type="caution">
    <text evidence="7">The sequence shown here is derived from an EMBL/GenBank/DDBJ whole genome shotgun (WGS) entry which is preliminary data.</text>
</comment>
<keyword evidence="4 5" id="KW-0472">Membrane</keyword>
<evidence type="ECO:0000256" key="5">
    <source>
        <dbReference type="SAM" id="Phobius"/>
    </source>
</evidence>
<organism evidence="7 8">
    <name type="scientific">Olsenella porci</name>
    <dbReference type="NCBI Taxonomy" id="2652279"/>
    <lineage>
        <taxon>Bacteria</taxon>
        <taxon>Bacillati</taxon>
        <taxon>Actinomycetota</taxon>
        <taxon>Coriobacteriia</taxon>
        <taxon>Coriobacteriales</taxon>
        <taxon>Atopobiaceae</taxon>
        <taxon>Olsenella</taxon>
    </lineage>
</organism>
<feature type="transmembrane region" description="Helical" evidence="5">
    <location>
        <begin position="299"/>
        <end position="319"/>
    </location>
</feature>
<dbReference type="EMBL" id="VUNC01000005">
    <property type="protein sequence ID" value="MST72927.1"/>
    <property type="molecule type" value="Genomic_DNA"/>
</dbReference>
<evidence type="ECO:0000313" key="8">
    <source>
        <dbReference type="Proteomes" id="UP000469325"/>
    </source>
</evidence>